<dbReference type="EMBL" id="CAAALY010128392">
    <property type="protein sequence ID" value="VEL31954.1"/>
    <property type="molecule type" value="Genomic_DNA"/>
</dbReference>
<name>A0A3S5AKW8_9PLAT</name>
<accession>A0A3S5AKW8</accession>
<gene>
    <name evidence="2" type="ORF">PXEA_LOCUS25394</name>
</gene>
<sequence length="49" mass="5263">MHACSDDVCHGGTEEQLRPGYSVSQAGGMSTSQNNPTLFTPPRRSCFGF</sequence>
<dbReference type="Proteomes" id="UP000784294">
    <property type="component" value="Unassembled WGS sequence"/>
</dbReference>
<dbReference type="AlphaFoldDB" id="A0A3S5AKW8"/>
<comment type="caution">
    <text evidence="2">The sequence shown here is derived from an EMBL/GenBank/DDBJ whole genome shotgun (WGS) entry which is preliminary data.</text>
</comment>
<reference evidence="2" key="1">
    <citation type="submission" date="2018-11" db="EMBL/GenBank/DDBJ databases">
        <authorList>
            <consortium name="Pathogen Informatics"/>
        </authorList>
    </citation>
    <scope>NUCLEOTIDE SEQUENCE</scope>
</reference>
<feature type="region of interest" description="Disordered" evidence="1">
    <location>
        <begin position="1"/>
        <end position="49"/>
    </location>
</feature>
<protein>
    <submittedName>
        <fullName evidence="2">Uncharacterized protein</fullName>
    </submittedName>
</protein>
<organism evidence="2 3">
    <name type="scientific">Protopolystoma xenopodis</name>
    <dbReference type="NCBI Taxonomy" id="117903"/>
    <lineage>
        <taxon>Eukaryota</taxon>
        <taxon>Metazoa</taxon>
        <taxon>Spiralia</taxon>
        <taxon>Lophotrochozoa</taxon>
        <taxon>Platyhelminthes</taxon>
        <taxon>Monogenea</taxon>
        <taxon>Polyopisthocotylea</taxon>
        <taxon>Polystomatidea</taxon>
        <taxon>Polystomatidae</taxon>
        <taxon>Protopolystoma</taxon>
    </lineage>
</organism>
<feature type="compositionally biased region" description="Basic and acidic residues" evidence="1">
    <location>
        <begin position="1"/>
        <end position="17"/>
    </location>
</feature>
<proteinExistence type="predicted"/>
<feature type="non-terminal residue" evidence="2">
    <location>
        <position position="49"/>
    </location>
</feature>
<evidence type="ECO:0000313" key="2">
    <source>
        <dbReference type="EMBL" id="VEL31954.1"/>
    </source>
</evidence>
<feature type="compositionally biased region" description="Polar residues" evidence="1">
    <location>
        <begin position="22"/>
        <end position="38"/>
    </location>
</feature>
<evidence type="ECO:0000256" key="1">
    <source>
        <dbReference type="SAM" id="MobiDB-lite"/>
    </source>
</evidence>
<evidence type="ECO:0000313" key="3">
    <source>
        <dbReference type="Proteomes" id="UP000784294"/>
    </source>
</evidence>
<keyword evidence="3" id="KW-1185">Reference proteome</keyword>